<reference evidence="1" key="1">
    <citation type="submission" date="2021-10" db="EMBL/GenBank/DDBJ databases">
        <title>Novel species in genus Arthrobacter.</title>
        <authorList>
            <person name="Liu Y."/>
        </authorList>
    </citation>
    <scope>NUCLEOTIDE SEQUENCE</scope>
    <source>
        <strain evidence="1">Zg-Y786</strain>
    </source>
</reference>
<accession>A0ABS8GGD1</accession>
<evidence type="ECO:0000313" key="1">
    <source>
        <dbReference type="EMBL" id="MCC3265704.1"/>
    </source>
</evidence>
<evidence type="ECO:0000313" key="2">
    <source>
        <dbReference type="Proteomes" id="UP001139168"/>
    </source>
</evidence>
<dbReference type="Proteomes" id="UP001139168">
    <property type="component" value="Unassembled WGS sequence"/>
</dbReference>
<name>A0ABS8GGD1_9MICC</name>
<comment type="caution">
    <text evidence="1">The sequence shown here is derived from an EMBL/GenBank/DDBJ whole genome shotgun (WGS) entry which is preliminary data.</text>
</comment>
<gene>
    <name evidence="1" type="ORF">LJ752_06555</name>
</gene>
<organism evidence="1 2">
    <name type="scientific">Arthrobacter gengyunqii</name>
    <dbReference type="NCBI Taxonomy" id="2886940"/>
    <lineage>
        <taxon>Bacteria</taxon>
        <taxon>Bacillati</taxon>
        <taxon>Actinomycetota</taxon>
        <taxon>Actinomycetes</taxon>
        <taxon>Micrococcales</taxon>
        <taxon>Micrococcaceae</taxon>
        <taxon>Arthrobacter</taxon>
    </lineage>
</organism>
<dbReference type="RefSeq" id="WP_227890535.1">
    <property type="nucleotide sequence ID" value="NZ_JAJFZQ010000005.1"/>
</dbReference>
<protein>
    <submittedName>
        <fullName evidence="1">Uncharacterized protein</fullName>
    </submittedName>
</protein>
<sequence>MTTIVAAPGDLIIGVSDGVSVRFAGINVEARQPPMASPDGDSCIQIMLEGVNDLEVRRRNQQHARDEAAWVERRRELGTQNAGRYPPLPGDAVLQRVRARVTDDLGTSYHWIGGHTSGTGSEWDSSWFYFPAPPRTASLLTLTFTLDDEPTGKECVIRLRDGQAPGTL</sequence>
<dbReference type="EMBL" id="JAJFZQ010000005">
    <property type="protein sequence ID" value="MCC3265704.1"/>
    <property type="molecule type" value="Genomic_DNA"/>
</dbReference>
<keyword evidence="2" id="KW-1185">Reference proteome</keyword>
<proteinExistence type="predicted"/>